<organism evidence="1 2">
    <name type="scientific">Elysia crispata</name>
    <name type="common">lettuce slug</name>
    <dbReference type="NCBI Taxonomy" id="231223"/>
    <lineage>
        <taxon>Eukaryota</taxon>
        <taxon>Metazoa</taxon>
        <taxon>Spiralia</taxon>
        <taxon>Lophotrochozoa</taxon>
        <taxon>Mollusca</taxon>
        <taxon>Gastropoda</taxon>
        <taxon>Heterobranchia</taxon>
        <taxon>Euthyneura</taxon>
        <taxon>Panpulmonata</taxon>
        <taxon>Sacoglossa</taxon>
        <taxon>Placobranchoidea</taxon>
        <taxon>Plakobranchidae</taxon>
        <taxon>Elysia</taxon>
    </lineage>
</organism>
<dbReference type="Proteomes" id="UP001283361">
    <property type="component" value="Unassembled WGS sequence"/>
</dbReference>
<gene>
    <name evidence="1" type="ORF">RRG08_021716</name>
</gene>
<reference evidence="1" key="1">
    <citation type="journal article" date="2023" name="G3 (Bethesda)">
        <title>A reference genome for the long-term kleptoplast-retaining sea slug Elysia crispata morphotype clarki.</title>
        <authorList>
            <person name="Eastman K.E."/>
            <person name="Pendleton A.L."/>
            <person name="Shaikh M.A."/>
            <person name="Suttiyut T."/>
            <person name="Ogas R."/>
            <person name="Tomko P."/>
            <person name="Gavelis G."/>
            <person name="Widhalm J.R."/>
            <person name="Wisecaver J.H."/>
        </authorList>
    </citation>
    <scope>NUCLEOTIDE SEQUENCE</scope>
    <source>
        <strain evidence="1">ECLA1</strain>
    </source>
</reference>
<evidence type="ECO:0000313" key="1">
    <source>
        <dbReference type="EMBL" id="KAK3777599.1"/>
    </source>
</evidence>
<protein>
    <submittedName>
        <fullName evidence="1">Uncharacterized protein</fullName>
    </submittedName>
</protein>
<evidence type="ECO:0000313" key="2">
    <source>
        <dbReference type="Proteomes" id="UP001283361"/>
    </source>
</evidence>
<proteinExistence type="predicted"/>
<comment type="caution">
    <text evidence="1">The sequence shown here is derived from an EMBL/GenBank/DDBJ whole genome shotgun (WGS) entry which is preliminary data.</text>
</comment>
<name>A0AAE1DP07_9GAST</name>
<sequence length="147" mass="16099">MSNGSEDVPDLRHPLQSGTFRTIFHRNHSPNSLSYQPSAVESTPRDSRGQIIAASLVTCHGEVNLSAVRLQLRAGTGYCEATNQHTVLLVCVWSMLEEVPCLYTWFPKPRGQADLLSCLSVQCCDDHDGQTMPEGSGVTRELSGVKL</sequence>
<keyword evidence="2" id="KW-1185">Reference proteome</keyword>
<dbReference type="EMBL" id="JAWDGP010003066">
    <property type="protein sequence ID" value="KAK3777599.1"/>
    <property type="molecule type" value="Genomic_DNA"/>
</dbReference>
<dbReference type="AlphaFoldDB" id="A0AAE1DP07"/>
<accession>A0AAE1DP07</accession>